<name>K1TUY1_9ZZZZ</name>
<organism evidence="1">
    <name type="scientific">human gut metagenome</name>
    <dbReference type="NCBI Taxonomy" id="408170"/>
    <lineage>
        <taxon>unclassified sequences</taxon>
        <taxon>metagenomes</taxon>
        <taxon>organismal metagenomes</taxon>
    </lineage>
</organism>
<protein>
    <submittedName>
        <fullName evidence="1">Superfamily II DNA and RNA helicase</fullName>
    </submittedName>
</protein>
<dbReference type="InterPro" id="IPR052933">
    <property type="entry name" value="DNA_Protect_Modify"/>
</dbReference>
<feature type="non-terminal residue" evidence="1">
    <location>
        <position position="371"/>
    </location>
</feature>
<dbReference type="PANTHER" id="PTHR41313">
    <property type="entry name" value="ADENINE-SPECIFIC METHYLTRANSFERASE"/>
    <property type="match status" value="1"/>
</dbReference>
<dbReference type="PANTHER" id="PTHR41313:SF1">
    <property type="entry name" value="DNA METHYLASE ADENINE-SPECIFIC DOMAIN-CONTAINING PROTEIN"/>
    <property type="match status" value="1"/>
</dbReference>
<keyword evidence="1" id="KW-0378">Hydrolase</keyword>
<dbReference type="EMBL" id="AJWY01002951">
    <property type="protein sequence ID" value="EKC76852.1"/>
    <property type="molecule type" value="Genomic_DNA"/>
</dbReference>
<keyword evidence="1" id="KW-0347">Helicase</keyword>
<proteinExistence type="predicted"/>
<dbReference type="AlphaFoldDB" id="K1TUY1"/>
<comment type="caution">
    <text evidence="1">The sequence shown here is derived from an EMBL/GenBank/DDBJ whole genome shotgun (WGS) entry which is preliminary data.</text>
</comment>
<gene>
    <name evidence="1" type="ORF">LEA_04480</name>
</gene>
<sequence length="371" mass="41787">MPDWVNLESDANGITINKYFVQHPGLILGEMKEVSGPYGMETTCAPMEGADLELQLQEAVKHIKGSMVAAVDIEAELDEMPESIPADPNVRNYSYTVVDDQVYYRVNSLMNQVKMPAATAERVKGMVAIRDTVRELIAMQMEEFVTDEEIQKQQKKLNQVYDTYTAKYGVIGSNANKRAFSDDSSYCLLCSLEDLNEDGTLKRKADMFTKRTIKKAVAVTSVETATEALALSLNEKAKVDLPYMAQLTGKTEEKITEELVGVIFKNPLTDQWESGDEYLSGNVRDKLNTARTFAENHPEFTPNVRALEAVQPRDLEASEIEVRIGATWIEPSDYQEFMVELLHTPRYLAQKEIQVKFSEINGEWRITGKNA</sequence>
<keyword evidence="1" id="KW-0547">Nucleotide-binding</keyword>
<accession>K1TUY1</accession>
<evidence type="ECO:0000313" key="1">
    <source>
        <dbReference type="EMBL" id="EKC76852.1"/>
    </source>
</evidence>
<dbReference type="GO" id="GO:0004386">
    <property type="term" value="F:helicase activity"/>
    <property type="evidence" value="ECO:0007669"/>
    <property type="project" value="UniProtKB-KW"/>
</dbReference>
<keyword evidence="1" id="KW-0067">ATP-binding</keyword>
<reference evidence="1" key="1">
    <citation type="journal article" date="2013" name="Environ. Microbiol.">
        <title>Microbiota from the distal guts of lean and obese adolescents exhibit partial functional redundancy besides clear differences in community structure.</title>
        <authorList>
            <person name="Ferrer M."/>
            <person name="Ruiz A."/>
            <person name="Lanza F."/>
            <person name="Haange S.B."/>
            <person name="Oberbach A."/>
            <person name="Till H."/>
            <person name="Bargiela R."/>
            <person name="Campoy C."/>
            <person name="Segura M.T."/>
            <person name="Richter M."/>
            <person name="von Bergen M."/>
            <person name="Seifert J."/>
            <person name="Suarez A."/>
        </authorList>
    </citation>
    <scope>NUCLEOTIDE SEQUENCE</scope>
</reference>